<feature type="domain" description="LIM zinc-binding" evidence="5">
    <location>
        <begin position="90"/>
        <end position="152"/>
    </location>
</feature>
<evidence type="ECO:0000313" key="7">
    <source>
        <dbReference type="Proteomes" id="UP001303046"/>
    </source>
</evidence>
<organism evidence="6 7">
    <name type="scientific">Necator americanus</name>
    <name type="common">Human hookworm</name>
    <dbReference type="NCBI Taxonomy" id="51031"/>
    <lineage>
        <taxon>Eukaryota</taxon>
        <taxon>Metazoa</taxon>
        <taxon>Ecdysozoa</taxon>
        <taxon>Nematoda</taxon>
        <taxon>Chromadorea</taxon>
        <taxon>Rhabditida</taxon>
        <taxon>Rhabditina</taxon>
        <taxon>Rhabditomorpha</taxon>
        <taxon>Strongyloidea</taxon>
        <taxon>Ancylostomatidae</taxon>
        <taxon>Bunostominae</taxon>
        <taxon>Necator</taxon>
    </lineage>
</organism>
<keyword evidence="7" id="KW-1185">Reference proteome</keyword>
<dbReference type="InterPro" id="IPR017351">
    <property type="entry name" value="PINCH-1-4-like"/>
</dbReference>
<dbReference type="SUPFAM" id="SSF57716">
    <property type="entry name" value="Glucocorticoid receptor-like (DNA-binding domain)"/>
    <property type="match status" value="3"/>
</dbReference>
<dbReference type="Proteomes" id="UP001303046">
    <property type="component" value="Unassembled WGS sequence"/>
</dbReference>
<feature type="domain" description="LIM zinc-binding" evidence="5">
    <location>
        <begin position="271"/>
        <end position="333"/>
    </location>
</feature>
<evidence type="ECO:0000259" key="5">
    <source>
        <dbReference type="PROSITE" id="PS50023"/>
    </source>
</evidence>
<evidence type="ECO:0000256" key="2">
    <source>
        <dbReference type="ARBA" id="ARBA00022833"/>
    </source>
</evidence>
<reference evidence="6 7" key="1">
    <citation type="submission" date="2023-08" db="EMBL/GenBank/DDBJ databases">
        <title>A Necator americanus chromosomal reference genome.</title>
        <authorList>
            <person name="Ilik V."/>
            <person name="Petrzelkova K.J."/>
            <person name="Pardy F."/>
            <person name="Fuh T."/>
            <person name="Niatou-Singa F.S."/>
            <person name="Gouil Q."/>
            <person name="Baker L."/>
            <person name="Ritchie M.E."/>
            <person name="Jex A.R."/>
            <person name="Gazzola D."/>
            <person name="Li H."/>
            <person name="Toshio Fujiwara R."/>
            <person name="Zhan B."/>
            <person name="Aroian R.V."/>
            <person name="Pafco B."/>
            <person name="Schwarz E.M."/>
        </authorList>
    </citation>
    <scope>NUCLEOTIDE SEQUENCE [LARGE SCALE GENOMIC DNA]</scope>
    <source>
        <strain evidence="6 7">Aroian</strain>
        <tissue evidence="6">Whole animal</tissue>
    </source>
</reference>
<protein>
    <recommendedName>
        <fullName evidence="5">LIM zinc-binding domain-containing protein</fullName>
    </recommendedName>
</protein>
<dbReference type="PANTHER" id="PTHR24210">
    <property type="entry name" value="LIM DOMAIN-CONTAINING PROTEIN"/>
    <property type="match status" value="1"/>
</dbReference>
<dbReference type="SMART" id="SM00132">
    <property type="entry name" value="LIM"/>
    <property type="match status" value="5"/>
</dbReference>
<dbReference type="PROSITE" id="PS50023">
    <property type="entry name" value="LIM_DOMAIN_2"/>
    <property type="match status" value="2"/>
</dbReference>
<dbReference type="Gene3D" id="2.10.110.10">
    <property type="entry name" value="Cysteine Rich Protein"/>
    <property type="match status" value="5"/>
</dbReference>
<evidence type="ECO:0000256" key="4">
    <source>
        <dbReference type="PROSITE-ProRule" id="PRU00125"/>
    </source>
</evidence>
<accession>A0ABR1DN90</accession>
<evidence type="ECO:0000256" key="1">
    <source>
        <dbReference type="ARBA" id="ARBA00022723"/>
    </source>
</evidence>
<dbReference type="PROSITE" id="PS00478">
    <property type="entry name" value="LIM_DOMAIN_1"/>
    <property type="match status" value="1"/>
</dbReference>
<keyword evidence="2 4" id="KW-0862">Zinc</keyword>
<dbReference type="InterPro" id="IPR001781">
    <property type="entry name" value="Znf_LIM"/>
</dbReference>
<evidence type="ECO:0000256" key="3">
    <source>
        <dbReference type="ARBA" id="ARBA00023038"/>
    </source>
</evidence>
<dbReference type="EMBL" id="JAVFWL010000004">
    <property type="protein sequence ID" value="KAK6751889.1"/>
    <property type="molecule type" value="Genomic_DNA"/>
</dbReference>
<dbReference type="PANTHER" id="PTHR24210:SF7">
    <property type="entry name" value="LIM DOMAIN-CONTAINING PROTEIN PIN-2"/>
    <property type="match status" value="1"/>
</dbReference>
<proteinExistence type="predicted"/>
<comment type="caution">
    <text evidence="6">The sequence shown here is derived from an EMBL/GenBank/DDBJ whole genome shotgun (WGS) entry which is preliminary data.</text>
</comment>
<keyword evidence="1 4" id="KW-0479">Metal-binding</keyword>
<keyword evidence="3 4" id="KW-0440">LIM domain</keyword>
<evidence type="ECO:0000313" key="6">
    <source>
        <dbReference type="EMBL" id="KAK6751889.1"/>
    </source>
</evidence>
<gene>
    <name evidence="6" type="primary">Necator_chrIV.g16656</name>
    <name evidence="6" type="ORF">RB195_003359</name>
</gene>
<dbReference type="Pfam" id="PF00412">
    <property type="entry name" value="LIM"/>
    <property type="match status" value="5"/>
</dbReference>
<name>A0ABR1DN90_NECAM</name>
<sequence>MTWMFDLIGGPSSSVIKPAQLQRKNGSGNIRKEKPLLRLCDDGTKSISTILSNPDYLVPLRLLSSLKIPKICPLSTITSSSSEDAWDSVPRCNRCRQHFHDGEFYVVLEGTAWHQECFRCAQCLLPISLDDDYFEMDGRYYCRHDFNVLYAPICAKCNSFVFGKVMRSANNSFHPECFTCENCEGSLDYGVWCVNGRMSCYNCKEMSPKSRHYVCMKCRQSIVEEDLLRIDNYFFHAYHFSCADCKTALTGAARQLEKEWFCARCFDLRCEICAGCHKPIDKENERSTLALGKYFHVEHFRCAKCDVAFMGTKHYEWNGKAYCKEDMMMLCGEFCYRCNRFLTATSINILGKKWCVDCYRCLSCDRVLKHSEHIFNLDMRPMCKKCFRRKDFRQYLKEETHH</sequence>